<evidence type="ECO:0000256" key="1">
    <source>
        <dbReference type="ARBA" id="ARBA00022729"/>
    </source>
</evidence>
<evidence type="ECO:0000256" key="4">
    <source>
        <dbReference type="ARBA" id="ARBA00023319"/>
    </source>
</evidence>
<dbReference type="Pfam" id="PF07686">
    <property type="entry name" value="V-set"/>
    <property type="match status" value="1"/>
</dbReference>
<dbReference type="InterPro" id="IPR013783">
    <property type="entry name" value="Ig-like_fold"/>
</dbReference>
<dbReference type="InterPro" id="IPR036179">
    <property type="entry name" value="Ig-like_dom_sf"/>
</dbReference>
<dbReference type="GeneTree" id="ENSGT00960000189462"/>
<keyword evidence="3" id="KW-0675">Receptor</keyword>
<reference evidence="7 8" key="1">
    <citation type="journal article" date="2019" name="Proc. Natl. Acad. Sci. U.S.A.">
        <title>Regulatory changes in pterin and carotenoid genes underlie balanced color polymorphisms in the wall lizard.</title>
        <authorList>
            <person name="Andrade P."/>
            <person name="Pinho C."/>
            <person name="Perez I de Lanuza G."/>
            <person name="Afonso S."/>
            <person name="Brejcha J."/>
            <person name="Rubin C.J."/>
            <person name="Wallerman O."/>
            <person name="Pereira P."/>
            <person name="Sabatino S.J."/>
            <person name="Bellati A."/>
            <person name="Pellitteri-Rosa D."/>
            <person name="Bosakova Z."/>
            <person name="Bunikis I."/>
            <person name="Carretero M.A."/>
            <person name="Feiner N."/>
            <person name="Marsik P."/>
            <person name="Pauperio F."/>
            <person name="Salvi D."/>
            <person name="Soler L."/>
            <person name="While G.M."/>
            <person name="Uller T."/>
            <person name="Font E."/>
            <person name="Andersson L."/>
            <person name="Carneiro M."/>
        </authorList>
    </citation>
    <scope>NUCLEOTIDE SEQUENCE</scope>
</reference>
<sequence length="167" mass="18491">MGSPDSSQLISSLLAFHPLSKIPLRLHMSSSSCLTQCTWSGRETNREKVTLNCTYDLSGVIYPFWYIQDPGQPPRLFLRDFGKDDSDEGNLRDFSAAHKKTPKTFNLEKAASQLNDSVKLADAAVYYCALSDTVCQGGTIPEELRQAGGGMGDKSTENMQEKQVWGF</sequence>
<reference evidence="7" key="3">
    <citation type="submission" date="2025-09" db="UniProtKB">
        <authorList>
            <consortium name="Ensembl"/>
        </authorList>
    </citation>
    <scope>IDENTIFICATION</scope>
</reference>
<dbReference type="SUPFAM" id="SSF48726">
    <property type="entry name" value="Immunoglobulin"/>
    <property type="match status" value="1"/>
</dbReference>
<keyword evidence="4" id="KW-0393">Immunoglobulin domain</keyword>
<dbReference type="Proteomes" id="UP000472272">
    <property type="component" value="Chromosome 13"/>
</dbReference>
<protein>
    <recommendedName>
        <fullName evidence="6">Immunoglobulin V-set domain-containing protein</fullName>
    </recommendedName>
</protein>
<keyword evidence="2" id="KW-1064">Adaptive immunity</keyword>
<reference evidence="7" key="2">
    <citation type="submission" date="2025-08" db="UniProtKB">
        <authorList>
            <consortium name="Ensembl"/>
        </authorList>
    </citation>
    <scope>IDENTIFICATION</scope>
</reference>
<dbReference type="PANTHER" id="PTHR19367:SF18">
    <property type="entry name" value="T CELL RECEPTOR ALPHA VARIABLE 16"/>
    <property type="match status" value="1"/>
</dbReference>
<dbReference type="InterPro" id="IPR013106">
    <property type="entry name" value="Ig_V-set"/>
</dbReference>
<proteinExistence type="predicted"/>
<organism evidence="7 8">
    <name type="scientific">Podarcis muralis</name>
    <name type="common">Wall lizard</name>
    <name type="synonym">Lacerta muralis</name>
    <dbReference type="NCBI Taxonomy" id="64176"/>
    <lineage>
        <taxon>Eukaryota</taxon>
        <taxon>Metazoa</taxon>
        <taxon>Chordata</taxon>
        <taxon>Craniata</taxon>
        <taxon>Vertebrata</taxon>
        <taxon>Euteleostomi</taxon>
        <taxon>Lepidosauria</taxon>
        <taxon>Squamata</taxon>
        <taxon>Bifurcata</taxon>
        <taxon>Unidentata</taxon>
        <taxon>Episquamata</taxon>
        <taxon>Laterata</taxon>
        <taxon>Lacertibaenia</taxon>
        <taxon>Lacertidae</taxon>
        <taxon>Podarcis</taxon>
    </lineage>
</organism>
<keyword evidence="2" id="KW-0391">Immunity</keyword>
<keyword evidence="1" id="KW-0732">Signal</keyword>
<feature type="region of interest" description="Disordered" evidence="5">
    <location>
        <begin position="147"/>
        <end position="167"/>
    </location>
</feature>
<accession>A0A670JBQ0</accession>
<feature type="domain" description="Immunoglobulin V-set" evidence="6">
    <location>
        <begin position="47"/>
        <end position="130"/>
    </location>
</feature>
<dbReference type="PANTHER" id="PTHR19367">
    <property type="entry name" value="T-CELL RECEPTOR ALPHA CHAIN V REGION"/>
    <property type="match status" value="1"/>
</dbReference>
<dbReference type="Gene3D" id="2.60.40.10">
    <property type="entry name" value="Immunoglobulins"/>
    <property type="match status" value="1"/>
</dbReference>
<evidence type="ECO:0000313" key="8">
    <source>
        <dbReference type="Proteomes" id="UP000472272"/>
    </source>
</evidence>
<keyword evidence="8" id="KW-1185">Reference proteome</keyword>
<evidence type="ECO:0000256" key="2">
    <source>
        <dbReference type="ARBA" id="ARBA00023130"/>
    </source>
</evidence>
<dbReference type="InterPro" id="IPR051287">
    <property type="entry name" value="TCR_variable_region"/>
</dbReference>
<evidence type="ECO:0000313" key="7">
    <source>
        <dbReference type="Ensembl" id="ENSPMRP00000021711.1"/>
    </source>
</evidence>
<dbReference type="GO" id="GO:0002250">
    <property type="term" value="P:adaptive immune response"/>
    <property type="evidence" value="ECO:0007669"/>
    <property type="project" value="UniProtKB-KW"/>
</dbReference>
<evidence type="ECO:0000256" key="3">
    <source>
        <dbReference type="ARBA" id="ARBA00023170"/>
    </source>
</evidence>
<dbReference type="AlphaFoldDB" id="A0A670JBQ0"/>
<evidence type="ECO:0000259" key="6">
    <source>
        <dbReference type="Pfam" id="PF07686"/>
    </source>
</evidence>
<evidence type="ECO:0000256" key="5">
    <source>
        <dbReference type="SAM" id="MobiDB-lite"/>
    </source>
</evidence>
<name>A0A670JBQ0_PODMU</name>
<dbReference type="Ensembl" id="ENSPMRT00000023042.1">
    <property type="protein sequence ID" value="ENSPMRP00000021711.1"/>
    <property type="gene ID" value="ENSPMRG00000014096.1"/>
</dbReference>